<dbReference type="Proteomes" id="UP000688947">
    <property type="component" value="Unassembled WGS sequence"/>
</dbReference>
<organism evidence="1 2">
    <name type="scientific">Phytophthora cactorum</name>
    <dbReference type="NCBI Taxonomy" id="29920"/>
    <lineage>
        <taxon>Eukaryota</taxon>
        <taxon>Sar</taxon>
        <taxon>Stramenopiles</taxon>
        <taxon>Oomycota</taxon>
        <taxon>Peronosporomycetes</taxon>
        <taxon>Peronosporales</taxon>
        <taxon>Peronosporaceae</taxon>
        <taxon>Phytophthora</taxon>
    </lineage>
</organism>
<dbReference type="EMBL" id="JAENGZ010000038">
    <property type="protein sequence ID" value="KAG6972276.1"/>
    <property type="molecule type" value="Genomic_DNA"/>
</dbReference>
<reference evidence="1" key="1">
    <citation type="submission" date="2021-01" db="EMBL/GenBank/DDBJ databases">
        <title>Phytophthora aleatoria, a newly-described species from Pinus radiata is distinct from Phytophthora cactorum isolates based on comparative genomics.</title>
        <authorList>
            <person name="Mcdougal R."/>
            <person name="Panda P."/>
            <person name="Williams N."/>
            <person name="Studholme D.J."/>
        </authorList>
    </citation>
    <scope>NUCLEOTIDE SEQUENCE</scope>
    <source>
        <strain evidence="1">NZFS 3830</strain>
    </source>
</reference>
<gene>
    <name evidence="1" type="ORF">JG687_00001577</name>
</gene>
<dbReference type="VEuPathDB" id="FungiDB:PC110_g23491"/>
<protein>
    <submittedName>
        <fullName evidence="1">Uncharacterized protein</fullName>
    </submittedName>
</protein>
<evidence type="ECO:0000313" key="2">
    <source>
        <dbReference type="Proteomes" id="UP000688947"/>
    </source>
</evidence>
<dbReference type="OrthoDB" id="129077at2759"/>
<comment type="caution">
    <text evidence="1">The sequence shown here is derived from an EMBL/GenBank/DDBJ whole genome shotgun (WGS) entry which is preliminary data.</text>
</comment>
<sequence>MTAVITVHADENKLPILFIIRGVPGGDIEKDELKTYPLGHYYFVQESAWMDGRCCDFYASEVLPRELNGATVVLADNFD</sequence>
<evidence type="ECO:0000313" key="1">
    <source>
        <dbReference type="EMBL" id="KAG6972276.1"/>
    </source>
</evidence>
<name>A0A8T1UXT3_9STRA</name>
<accession>A0A8T1UXT3</accession>
<proteinExistence type="predicted"/>
<dbReference type="AlphaFoldDB" id="A0A8T1UXT3"/>